<dbReference type="AlphaFoldDB" id="A0A444YFV5"/>
<dbReference type="Proteomes" id="UP000289738">
    <property type="component" value="Chromosome B07"/>
</dbReference>
<evidence type="ECO:0000313" key="5">
    <source>
        <dbReference type="Proteomes" id="UP000289738"/>
    </source>
</evidence>
<keyword evidence="5" id="KW-1185">Reference proteome</keyword>
<comment type="similarity">
    <text evidence="1">Belongs to the 5'-AMP-activated protein kinase beta subunit family.</text>
</comment>
<evidence type="ECO:0000256" key="1">
    <source>
        <dbReference type="ARBA" id="ARBA00010926"/>
    </source>
</evidence>
<feature type="compositionally biased region" description="Pro residues" evidence="2">
    <location>
        <begin position="173"/>
        <end position="182"/>
    </location>
</feature>
<dbReference type="InterPro" id="IPR037256">
    <property type="entry name" value="ASC_dom_sf"/>
</dbReference>
<dbReference type="PANTHER" id="PTHR46316:SF6">
    <property type="entry name" value="ASSOCIATION WITH THE SNF1 COMPLEX (ASC) DOMAIN-CONTAINING PROTEIN"/>
    <property type="match status" value="1"/>
</dbReference>
<feature type="domain" description="Association with the SNF1 complex (ASC)" evidence="3">
    <location>
        <begin position="152"/>
        <end position="240"/>
    </location>
</feature>
<dbReference type="InterPro" id="IPR014756">
    <property type="entry name" value="Ig_E-set"/>
</dbReference>
<dbReference type="EMBL" id="SDMP01000017">
    <property type="protein sequence ID" value="RYR00820.1"/>
    <property type="molecule type" value="Genomic_DNA"/>
</dbReference>
<reference evidence="4 5" key="1">
    <citation type="submission" date="2019-01" db="EMBL/GenBank/DDBJ databases">
        <title>Sequencing of cultivated peanut Arachis hypogaea provides insights into genome evolution and oil improvement.</title>
        <authorList>
            <person name="Chen X."/>
        </authorList>
    </citation>
    <scope>NUCLEOTIDE SEQUENCE [LARGE SCALE GENOMIC DNA]</scope>
    <source>
        <strain evidence="5">cv. Fuhuasheng</strain>
        <tissue evidence="4">Leaves</tissue>
    </source>
</reference>
<sequence length="244" mass="27804">MGSHGKGKDGEGTSGLKDDDKYEPQLRFHTPTATAPQRQMQDGYVERVVHQRLKRVNITWNHPVSRDVAVIGSWDNWETRDTLHLQSPPHPHAYAIVKALPTGIYHYRFIVDGYLTHAPEFPWAFDHSGFPYNILDLQDYIPETAARLGDAQDPPSPPWTYDNMLLNDDEFGRPPPELPPQLPLTTRDDPSSSSTVLPRPSHLELNHLYIHKTDGGDFAALRSTEKFGQKYVSMVLYKSLPRER</sequence>
<evidence type="ECO:0000313" key="4">
    <source>
        <dbReference type="EMBL" id="RYR00820.1"/>
    </source>
</evidence>
<dbReference type="SUPFAM" id="SSF160219">
    <property type="entry name" value="AMPKBI-like"/>
    <property type="match status" value="1"/>
</dbReference>
<dbReference type="OrthoDB" id="531008at2759"/>
<accession>A0A444YFV5</accession>
<dbReference type="InterPro" id="IPR006828">
    <property type="entry name" value="ASC_dom"/>
</dbReference>
<dbReference type="CDD" id="cd02859">
    <property type="entry name" value="E_set_AMPKbeta_like_N"/>
    <property type="match status" value="1"/>
</dbReference>
<organism evidence="4 5">
    <name type="scientific">Arachis hypogaea</name>
    <name type="common">Peanut</name>
    <dbReference type="NCBI Taxonomy" id="3818"/>
    <lineage>
        <taxon>Eukaryota</taxon>
        <taxon>Viridiplantae</taxon>
        <taxon>Streptophyta</taxon>
        <taxon>Embryophyta</taxon>
        <taxon>Tracheophyta</taxon>
        <taxon>Spermatophyta</taxon>
        <taxon>Magnoliopsida</taxon>
        <taxon>eudicotyledons</taxon>
        <taxon>Gunneridae</taxon>
        <taxon>Pentapetalae</taxon>
        <taxon>rosids</taxon>
        <taxon>fabids</taxon>
        <taxon>Fabales</taxon>
        <taxon>Fabaceae</taxon>
        <taxon>Papilionoideae</taxon>
        <taxon>50 kb inversion clade</taxon>
        <taxon>dalbergioids sensu lato</taxon>
        <taxon>Dalbergieae</taxon>
        <taxon>Pterocarpus clade</taxon>
        <taxon>Arachis</taxon>
    </lineage>
</organism>
<feature type="region of interest" description="Disordered" evidence="2">
    <location>
        <begin position="170"/>
        <end position="199"/>
    </location>
</feature>
<evidence type="ECO:0000259" key="3">
    <source>
        <dbReference type="SMART" id="SM01010"/>
    </source>
</evidence>
<dbReference type="GO" id="GO:0009507">
    <property type="term" value="C:chloroplast"/>
    <property type="evidence" value="ECO:0007669"/>
    <property type="project" value="UniProtKB-ARBA"/>
</dbReference>
<dbReference type="InterPro" id="IPR043554">
    <property type="entry name" value="KINB"/>
</dbReference>
<feature type="region of interest" description="Disordered" evidence="2">
    <location>
        <begin position="1"/>
        <end position="22"/>
    </location>
</feature>
<dbReference type="Pfam" id="PF16561">
    <property type="entry name" value="AMPK1_CBM"/>
    <property type="match status" value="1"/>
</dbReference>
<proteinExistence type="inferred from homology"/>
<gene>
    <name evidence="4" type="ORF">Ahy_B07g088928</name>
</gene>
<dbReference type="PANTHER" id="PTHR46316">
    <property type="entry name" value="SNF1-RELATED PROTEIN KINASE REGULATORY SUBUNIT BETA-1"/>
    <property type="match status" value="1"/>
</dbReference>
<dbReference type="SUPFAM" id="SSF81296">
    <property type="entry name" value="E set domains"/>
    <property type="match status" value="1"/>
</dbReference>
<dbReference type="Gene3D" id="6.20.250.60">
    <property type="match status" value="1"/>
</dbReference>
<dbReference type="Gene3D" id="2.60.40.10">
    <property type="entry name" value="Immunoglobulins"/>
    <property type="match status" value="1"/>
</dbReference>
<dbReference type="InterPro" id="IPR032640">
    <property type="entry name" value="AMPK1_CBM"/>
</dbReference>
<dbReference type="Pfam" id="PF04739">
    <property type="entry name" value="AMPKBI"/>
    <property type="match status" value="1"/>
</dbReference>
<name>A0A444YFV5_ARAHY</name>
<evidence type="ECO:0000256" key="2">
    <source>
        <dbReference type="SAM" id="MobiDB-lite"/>
    </source>
</evidence>
<dbReference type="SMART" id="SM01010">
    <property type="entry name" value="AMPKBI"/>
    <property type="match status" value="1"/>
</dbReference>
<dbReference type="InterPro" id="IPR013783">
    <property type="entry name" value="Ig-like_fold"/>
</dbReference>
<comment type="caution">
    <text evidence="4">The sequence shown here is derived from an EMBL/GenBank/DDBJ whole genome shotgun (WGS) entry which is preliminary data.</text>
</comment>
<protein>
    <recommendedName>
        <fullName evidence="3">Association with the SNF1 complex (ASC) domain-containing protein</fullName>
    </recommendedName>
</protein>